<feature type="transmembrane region" description="Helical" evidence="1">
    <location>
        <begin position="166"/>
        <end position="186"/>
    </location>
</feature>
<sequence>MTRSDFMQSPGEKALAAWRDGRTPAMLQSDTPVTLHTAQIPLGQPLRLGTDVPSTRTDGSFVAEEPFADRLSDCVVCGGETCETHRLSTQASTQKRRAVSPVLIGFVGMIIVPICIVLATNSWDPPGPADFVRMAFGTVIASTLATVAAWWLALNRMKAGRSDRYWFWRVAGIFTFSVVGSITGAAETLLTQLTNL</sequence>
<evidence type="ECO:0000313" key="3">
    <source>
        <dbReference type="Proteomes" id="UP000298355"/>
    </source>
</evidence>
<evidence type="ECO:0000313" key="2">
    <source>
        <dbReference type="EMBL" id="TFD01958.1"/>
    </source>
</evidence>
<gene>
    <name evidence="2" type="ORF">E3O65_00180</name>
</gene>
<keyword evidence="1" id="KW-0812">Transmembrane</keyword>
<evidence type="ECO:0000256" key="1">
    <source>
        <dbReference type="SAM" id="Phobius"/>
    </source>
</evidence>
<dbReference type="Proteomes" id="UP000298355">
    <property type="component" value="Unassembled WGS sequence"/>
</dbReference>
<dbReference type="RefSeq" id="WP_134361740.1">
    <property type="nucleotide sequence ID" value="NZ_SOGJ01000003.1"/>
</dbReference>
<comment type="caution">
    <text evidence="2">The sequence shown here is derived from an EMBL/GenBank/DDBJ whole genome shotgun (WGS) entry which is preliminary data.</text>
</comment>
<organism evidence="2 3">
    <name type="scientific">Cryobacterium breve</name>
    <dbReference type="NCBI Taxonomy" id="1259258"/>
    <lineage>
        <taxon>Bacteria</taxon>
        <taxon>Bacillati</taxon>
        <taxon>Actinomycetota</taxon>
        <taxon>Actinomycetes</taxon>
        <taxon>Micrococcales</taxon>
        <taxon>Microbacteriaceae</taxon>
        <taxon>Cryobacterium</taxon>
    </lineage>
</organism>
<dbReference type="EMBL" id="SOGJ01000003">
    <property type="protein sequence ID" value="TFD01958.1"/>
    <property type="molecule type" value="Genomic_DNA"/>
</dbReference>
<feature type="transmembrane region" description="Helical" evidence="1">
    <location>
        <begin position="98"/>
        <end position="119"/>
    </location>
</feature>
<keyword evidence="1" id="KW-1133">Transmembrane helix</keyword>
<keyword evidence="3" id="KW-1185">Reference proteome</keyword>
<reference evidence="2 3" key="1">
    <citation type="submission" date="2019-03" db="EMBL/GenBank/DDBJ databases">
        <title>Genomics of glacier-inhabiting Cryobacterium strains.</title>
        <authorList>
            <person name="Liu Q."/>
            <person name="Xin Y.-H."/>
        </authorList>
    </citation>
    <scope>NUCLEOTIDE SEQUENCE [LARGE SCALE GENOMIC DNA]</scope>
    <source>
        <strain evidence="2 3">TMT4-23</strain>
    </source>
</reference>
<protein>
    <submittedName>
        <fullName evidence="2">Uncharacterized protein</fullName>
    </submittedName>
</protein>
<keyword evidence="1" id="KW-0472">Membrane</keyword>
<name>A0ABY2JAJ3_9MICO</name>
<proteinExistence type="predicted"/>
<accession>A0ABY2JAJ3</accession>
<feature type="transmembrane region" description="Helical" evidence="1">
    <location>
        <begin position="131"/>
        <end position="154"/>
    </location>
</feature>